<organism evidence="4 5">
    <name type="scientific">Actinocrispum wychmicini</name>
    <dbReference type="NCBI Taxonomy" id="1213861"/>
    <lineage>
        <taxon>Bacteria</taxon>
        <taxon>Bacillati</taxon>
        <taxon>Actinomycetota</taxon>
        <taxon>Actinomycetes</taxon>
        <taxon>Pseudonocardiales</taxon>
        <taxon>Pseudonocardiaceae</taxon>
        <taxon>Actinocrispum</taxon>
    </lineage>
</organism>
<dbReference type="InterPro" id="IPR013762">
    <property type="entry name" value="Integrase-like_cat_sf"/>
</dbReference>
<dbReference type="Gene3D" id="1.10.443.10">
    <property type="entry name" value="Intergrase catalytic core"/>
    <property type="match status" value="1"/>
</dbReference>
<dbReference type="GO" id="GO:0015074">
    <property type="term" value="P:DNA integration"/>
    <property type="evidence" value="ECO:0007669"/>
    <property type="project" value="InterPro"/>
</dbReference>
<gene>
    <name evidence="4" type="ORF">EV192_10739</name>
</gene>
<evidence type="ECO:0000313" key="4">
    <source>
        <dbReference type="EMBL" id="TCO55618.1"/>
    </source>
</evidence>
<dbReference type="AlphaFoldDB" id="A0A4R2JFI4"/>
<comment type="caution">
    <text evidence="4">The sequence shown here is derived from an EMBL/GenBank/DDBJ whole genome shotgun (WGS) entry which is preliminary data.</text>
</comment>
<proteinExistence type="predicted"/>
<dbReference type="InterPro" id="IPR011010">
    <property type="entry name" value="DNA_brk_join_enz"/>
</dbReference>
<name>A0A4R2JFI4_9PSEU</name>
<dbReference type="InterPro" id="IPR002104">
    <property type="entry name" value="Integrase_catalytic"/>
</dbReference>
<evidence type="ECO:0000259" key="3">
    <source>
        <dbReference type="Pfam" id="PF00589"/>
    </source>
</evidence>
<dbReference type="GO" id="GO:0003677">
    <property type="term" value="F:DNA binding"/>
    <property type="evidence" value="ECO:0007669"/>
    <property type="project" value="InterPro"/>
</dbReference>
<dbReference type="GO" id="GO:0006310">
    <property type="term" value="P:DNA recombination"/>
    <property type="evidence" value="ECO:0007669"/>
    <property type="project" value="UniProtKB-KW"/>
</dbReference>
<feature type="region of interest" description="Disordered" evidence="2">
    <location>
        <begin position="1"/>
        <end position="22"/>
    </location>
</feature>
<dbReference type="CDD" id="cd00397">
    <property type="entry name" value="DNA_BRE_C"/>
    <property type="match status" value="1"/>
</dbReference>
<keyword evidence="1" id="KW-0233">DNA recombination</keyword>
<evidence type="ECO:0000256" key="1">
    <source>
        <dbReference type="ARBA" id="ARBA00023172"/>
    </source>
</evidence>
<dbReference type="OrthoDB" id="3698359at2"/>
<accession>A0A4R2JFI4</accession>
<dbReference type="EMBL" id="SLWS01000007">
    <property type="protein sequence ID" value="TCO55618.1"/>
    <property type="molecule type" value="Genomic_DNA"/>
</dbReference>
<evidence type="ECO:0000256" key="2">
    <source>
        <dbReference type="SAM" id="MobiDB-lite"/>
    </source>
</evidence>
<dbReference type="Proteomes" id="UP000295680">
    <property type="component" value="Unassembled WGS sequence"/>
</dbReference>
<sequence>MWPCPAAPEPATTSDHDPTTGFRRSITNGNLASMTSGFATSETPYPQVSPPSCADRESVCIPCEPLRRDHRAACDRPVQERPRARHPYVRRAVQRRRRDHPPSHPRRPGYPVAVAVRPARTPGQPRDAVPVQRKIGTNQEVISPATVVNMLRRRCEELAERHPSFHTACFTPHDFRTYVSHLIEAGYDELFVQQQVGHEHASTTSIYTHVSPDYRAPTVRAALDRVAAQIKGKNS</sequence>
<protein>
    <submittedName>
        <fullName evidence="4">Phage integrase family protein</fullName>
    </submittedName>
</protein>
<dbReference type="Pfam" id="PF00589">
    <property type="entry name" value="Phage_integrase"/>
    <property type="match status" value="1"/>
</dbReference>
<reference evidence="4 5" key="1">
    <citation type="submission" date="2019-03" db="EMBL/GenBank/DDBJ databases">
        <title>Genomic Encyclopedia of Type Strains, Phase IV (KMG-IV): sequencing the most valuable type-strain genomes for metagenomic binning, comparative biology and taxonomic classification.</title>
        <authorList>
            <person name="Goeker M."/>
        </authorList>
    </citation>
    <scope>NUCLEOTIDE SEQUENCE [LARGE SCALE GENOMIC DNA]</scope>
    <source>
        <strain evidence="4 5">DSM 45934</strain>
    </source>
</reference>
<keyword evidence="5" id="KW-1185">Reference proteome</keyword>
<dbReference type="SUPFAM" id="SSF56349">
    <property type="entry name" value="DNA breaking-rejoining enzymes"/>
    <property type="match status" value="1"/>
</dbReference>
<evidence type="ECO:0000313" key="5">
    <source>
        <dbReference type="Proteomes" id="UP000295680"/>
    </source>
</evidence>
<feature type="domain" description="Tyr recombinase" evidence="3">
    <location>
        <begin position="140"/>
        <end position="211"/>
    </location>
</feature>